<feature type="transmembrane region" description="Helical" evidence="7">
    <location>
        <begin position="269"/>
        <end position="290"/>
    </location>
</feature>
<feature type="transmembrane region" description="Helical" evidence="7">
    <location>
        <begin position="88"/>
        <end position="110"/>
    </location>
</feature>
<protein>
    <recommendedName>
        <fullName evidence="8">Rhodopsin domain-containing protein</fullName>
    </recommendedName>
</protein>
<comment type="caution">
    <text evidence="9">The sequence shown here is derived from an EMBL/GenBank/DDBJ whole genome shotgun (WGS) entry which is preliminary data.</text>
</comment>
<keyword evidence="4 7" id="KW-0472">Membrane</keyword>
<dbReference type="EMBL" id="PNEN01000262">
    <property type="protein sequence ID" value="PPJ60543.1"/>
    <property type="molecule type" value="Genomic_DNA"/>
</dbReference>
<dbReference type="AlphaFoldDB" id="A0A2S6CLE9"/>
<sequence length="595" mass="65295">MDPNCTISKSLGSTARGTANVTTAPQLNTTTTSSAASILSPSTSRVDSTSALSTAISATPIPPAADMAERVKNVAMDSNRVAMSPTSVLGLLIVLFISISAWYLVVRFMLLTVLRPAFSRLVASANETTRNAVQTSYEKLGNSGRMIAKVVLVLAFFTLEQWLVVDAILEATAGEALKHHPLIDVILRAFAFLCQVLCWFMVGEMKKPKAAKNSKLRDARQKAEDKTNVRHLIRQPLQLIPAETTTSSSAPSLAITRQISNMTYSSSTIVASTTILLILLTFFVTLRFIARHNSRPKFSSQQPLTQSGTSGGIGSDDWVCFFAGLGSLIGCLLILVAANDGLGRSTFSSHPTKIREVLLLIWLDQINYLLVMALTKTSTLLLYTRIFHSATPEQQTFRRYCWALIGIVCLTSFFLIVFAIIMCEPAAYFWNRVTATPIESGGTCKDHRPYLYSNTIISIVTDCCVVALPFKLIWGLQMNRRKKLKVLGIFGLGGVVIICSIMRATLVEPAAHRTDPMVDIAGLCMWSLVENFFAEMFDIGKREETPISRDPRPTKAVVTEWDDVEPGHEGNGVQSPTGMPSKQEFGQTPIIDPRW</sequence>
<evidence type="ECO:0000256" key="7">
    <source>
        <dbReference type="SAM" id="Phobius"/>
    </source>
</evidence>
<evidence type="ECO:0000256" key="4">
    <source>
        <dbReference type="ARBA" id="ARBA00023136"/>
    </source>
</evidence>
<dbReference type="Pfam" id="PF20684">
    <property type="entry name" value="Fung_rhodopsin"/>
    <property type="match status" value="1"/>
</dbReference>
<evidence type="ECO:0000256" key="5">
    <source>
        <dbReference type="ARBA" id="ARBA00038359"/>
    </source>
</evidence>
<feature type="domain" description="Rhodopsin" evidence="8">
    <location>
        <begin position="309"/>
        <end position="533"/>
    </location>
</feature>
<feature type="compositionally biased region" description="Polar residues" evidence="6">
    <location>
        <begin position="572"/>
        <end position="586"/>
    </location>
</feature>
<evidence type="ECO:0000313" key="9">
    <source>
        <dbReference type="EMBL" id="PPJ60543.1"/>
    </source>
</evidence>
<comment type="similarity">
    <text evidence="5">Belongs to the SAT4 family.</text>
</comment>
<accession>A0A2S6CLE9</accession>
<organism evidence="9 10">
    <name type="scientific">Cercospora berteroae</name>
    <dbReference type="NCBI Taxonomy" id="357750"/>
    <lineage>
        <taxon>Eukaryota</taxon>
        <taxon>Fungi</taxon>
        <taxon>Dikarya</taxon>
        <taxon>Ascomycota</taxon>
        <taxon>Pezizomycotina</taxon>
        <taxon>Dothideomycetes</taxon>
        <taxon>Dothideomycetidae</taxon>
        <taxon>Mycosphaerellales</taxon>
        <taxon>Mycosphaerellaceae</taxon>
        <taxon>Cercospora</taxon>
    </lineage>
</organism>
<evidence type="ECO:0000256" key="2">
    <source>
        <dbReference type="ARBA" id="ARBA00022692"/>
    </source>
</evidence>
<dbReference type="PANTHER" id="PTHR33048">
    <property type="entry name" value="PTH11-LIKE INTEGRAL MEMBRANE PROTEIN (AFU_ORTHOLOGUE AFUA_5G11245)"/>
    <property type="match status" value="1"/>
</dbReference>
<feature type="region of interest" description="Disordered" evidence="6">
    <location>
        <begin position="564"/>
        <end position="595"/>
    </location>
</feature>
<keyword evidence="10" id="KW-1185">Reference proteome</keyword>
<evidence type="ECO:0000256" key="1">
    <source>
        <dbReference type="ARBA" id="ARBA00004141"/>
    </source>
</evidence>
<evidence type="ECO:0000313" key="10">
    <source>
        <dbReference type="Proteomes" id="UP000237631"/>
    </source>
</evidence>
<keyword evidence="2 7" id="KW-0812">Transmembrane</keyword>
<dbReference type="OrthoDB" id="5329176at2759"/>
<dbReference type="PANTHER" id="PTHR33048:SF47">
    <property type="entry name" value="INTEGRAL MEMBRANE PROTEIN-RELATED"/>
    <property type="match status" value="1"/>
</dbReference>
<gene>
    <name evidence="9" type="ORF">CBER1_11293</name>
</gene>
<dbReference type="InterPro" id="IPR049326">
    <property type="entry name" value="Rhodopsin_dom_fungi"/>
</dbReference>
<dbReference type="InterPro" id="IPR052337">
    <property type="entry name" value="SAT4-like"/>
</dbReference>
<dbReference type="STRING" id="357750.A0A2S6CLE9"/>
<evidence type="ECO:0000256" key="3">
    <source>
        <dbReference type="ARBA" id="ARBA00022989"/>
    </source>
</evidence>
<reference evidence="10" key="1">
    <citation type="journal article" date="2017" name="bioRxiv">
        <title>Conservation of a gene cluster reveals novel cercosporin biosynthetic mechanisms and extends production to the genus Colletotrichum.</title>
        <authorList>
            <person name="de Jonge R."/>
            <person name="Ebert M.K."/>
            <person name="Huitt-Roehl C.R."/>
            <person name="Pal P."/>
            <person name="Suttle J.C."/>
            <person name="Spanner R.E."/>
            <person name="Neubauer J.D."/>
            <person name="Jurick W.M.II."/>
            <person name="Stott K.A."/>
            <person name="Secor G.A."/>
            <person name="Thomma B.P.H.J."/>
            <person name="Van de Peer Y."/>
            <person name="Townsend C.A."/>
            <person name="Bolton M.D."/>
        </authorList>
    </citation>
    <scope>NUCLEOTIDE SEQUENCE [LARGE SCALE GENOMIC DNA]</scope>
    <source>
        <strain evidence="10">CBS538.71</strain>
    </source>
</reference>
<feature type="transmembrane region" description="Helical" evidence="7">
    <location>
        <begin position="486"/>
        <end position="506"/>
    </location>
</feature>
<dbReference type="Proteomes" id="UP000237631">
    <property type="component" value="Unassembled WGS sequence"/>
</dbReference>
<evidence type="ECO:0000256" key="6">
    <source>
        <dbReference type="SAM" id="MobiDB-lite"/>
    </source>
</evidence>
<feature type="transmembrane region" description="Helical" evidence="7">
    <location>
        <begin position="146"/>
        <end position="169"/>
    </location>
</feature>
<feature type="transmembrane region" description="Helical" evidence="7">
    <location>
        <begin position="366"/>
        <end position="388"/>
    </location>
</feature>
<feature type="transmembrane region" description="Helical" evidence="7">
    <location>
        <begin position="400"/>
        <end position="430"/>
    </location>
</feature>
<evidence type="ECO:0000259" key="8">
    <source>
        <dbReference type="Pfam" id="PF20684"/>
    </source>
</evidence>
<dbReference type="GO" id="GO:0016020">
    <property type="term" value="C:membrane"/>
    <property type="evidence" value="ECO:0007669"/>
    <property type="project" value="UniProtKB-SubCell"/>
</dbReference>
<proteinExistence type="inferred from homology"/>
<feature type="transmembrane region" description="Helical" evidence="7">
    <location>
        <begin position="181"/>
        <end position="202"/>
    </location>
</feature>
<name>A0A2S6CLE9_9PEZI</name>
<comment type="subcellular location">
    <subcellularLocation>
        <location evidence="1">Membrane</location>
        <topology evidence="1">Multi-pass membrane protein</topology>
    </subcellularLocation>
</comment>
<feature type="transmembrane region" description="Helical" evidence="7">
    <location>
        <begin position="318"/>
        <end position="338"/>
    </location>
</feature>
<keyword evidence="3 7" id="KW-1133">Transmembrane helix</keyword>
<feature type="transmembrane region" description="Helical" evidence="7">
    <location>
        <begin position="450"/>
        <end position="474"/>
    </location>
</feature>